<dbReference type="Proteomes" id="UP001062846">
    <property type="component" value="Chromosome 3"/>
</dbReference>
<keyword evidence="2" id="KW-1185">Reference proteome</keyword>
<comment type="caution">
    <text evidence="1">The sequence shown here is derived from an EMBL/GenBank/DDBJ whole genome shotgun (WGS) entry which is preliminary data.</text>
</comment>
<accession>A0ACC0PBY5</accession>
<evidence type="ECO:0000313" key="2">
    <source>
        <dbReference type="Proteomes" id="UP001062846"/>
    </source>
</evidence>
<gene>
    <name evidence="1" type="ORF">RHMOL_Rhmol03G0051500</name>
</gene>
<name>A0ACC0PBY5_RHOML</name>
<evidence type="ECO:0000313" key="1">
    <source>
        <dbReference type="EMBL" id="KAI8562656.1"/>
    </source>
</evidence>
<reference evidence="1" key="1">
    <citation type="submission" date="2022-02" db="EMBL/GenBank/DDBJ databases">
        <title>Plant Genome Project.</title>
        <authorList>
            <person name="Zhang R.-G."/>
        </authorList>
    </citation>
    <scope>NUCLEOTIDE SEQUENCE</scope>
    <source>
        <strain evidence="1">AT1</strain>
    </source>
</reference>
<sequence>MTSSSPHPSQSRAVPLSQLRRRPHSPSLQIQGFCCRLQPPLNSSDPPSTRAASSGENQCFERVRSLCSTGSRQPRLLLRRFHRRLQKSTYRSLFSAPPP</sequence>
<proteinExistence type="predicted"/>
<protein>
    <submittedName>
        <fullName evidence="1">Uncharacterized protein</fullName>
    </submittedName>
</protein>
<organism evidence="1 2">
    <name type="scientific">Rhododendron molle</name>
    <name type="common">Chinese azalea</name>
    <name type="synonym">Azalea mollis</name>
    <dbReference type="NCBI Taxonomy" id="49168"/>
    <lineage>
        <taxon>Eukaryota</taxon>
        <taxon>Viridiplantae</taxon>
        <taxon>Streptophyta</taxon>
        <taxon>Embryophyta</taxon>
        <taxon>Tracheophyta</taxon>
        <taxon>Spermatophyta</taxon>
        <taxon>Magnoliopsida</taxon>
        <taxon>eudicotyledons</taxon>
        <taxon>Gunneridae</taxon>
        <taxon>Pentapetalae</taxon>
        <taxon>asterids</taxon>
        <taxon>Ericales</taxon>
        <taxon>Ericaceae</taxon>
        <taxon>Ericoideae</taxon>
        <taxon>Rhodoreae</taxon>
        <taxon>Rhododendron</taxon>
    </lineage>
</organism>
<dbReference type="EMBL" id="CM046390">
    <property type="protein sequence ID" value="KAI8562656.1"/>
    <property type="molecule type" value="Genomic_DNA"/>
</dbReference>